<feature type="domain" description="RRM" evidence="6">
    <location>
        <begin position="706"/>
        <end position="780"/>
    </location>
</feature>
<keyword evidence="8" id="KW-1185">Reference proteome</keyword>
<dbReference type="Proteomes" id="UP000001307">
    <property type="component" value="Unassembled WGS sequence"/>
</dbReference>
<dbReference type="GO" id="GO:0003723">
    <property type="term" value="F:RNA binding"/>
    <property type="evidence" value="ECO:0007669"/>
    <property type="project" value="UniProtKB-UniRule"/>
</dbReference>
<feature type="domain" description="RRM" evidence="6">
    <location>
        <begin position="318"/>
        <end position="395"/>
    </location>
</feature>
<dbReference type="SUPFAM" id="SSF54928">
    <property type="entry name" value="RNA-binding domain, RBD"/>
    <property type="match status" value="5"/>
</dbReference>
<proteinExistence type="predicted"/>
<dbReference type="EMBL" id="FN653064">
    <property type="protein sequence ID" value="CBY24911.1"/>
    <property type="molecule type" value="Genomic_DNA"/>
</dbReference>
<dbReference type="OrthoDB" id="296632at2759"/>
<dbReference type="AlphaFoldDB" id="E4XKC3"/>
<protein>
    <recommendedName>
        <fullName evidence="6">RRM domain-containing protein</fullName>
    </recommendedName>
</protein>
<organism evidence="7">
    <name type="scientific">Oikopleura dioica</name>
    <name type="common">Tunicate</name>
    <dbReference type="NCBI Taxonomy" id="34765"/>
    <lineage>
        <taxon>Eukaryota</taxon>
        <taxon>Metazoa</taxon>
        <taxon>Chordata</taxon>
        <taxon>Tunicata</taxon>
        <taxon>Appendicularia</taxon>
        <taxon>Copelata</taxon>
        <taxon>Oikopleuridae</taxon>
        <taxon>Oikopleura</taxon>
    </lineage>
</organism>
<keyword evidence="3 4" id="KW-0694">RNA-binding</keyword>
<keyword evidence="2" id="KW-0677">Repeat</keyword>
<feature type="domain" description="RRM" evidence="6">
    <location>
        <begin position="427"/>
        <end position="503"/>
    </location>
</feature>
<dbReference type="PROSITE" id="PS50102">
    <property type="entry name" value="RRM"/>
    <property type="match status" value="5"/>
</dbReference>
<evidence type="ECO:0000256" key="3">
    <source>
        <dbReference type="ARBA" id="ARBA00022884"/>
    </source>
</evidence>
<dbReference type="NCBIfam" id="TIGR01649">
    <property type="entry name" value="hnRNP-L_PTB"/>
    <property type="match status" value="1"/>
</dbReference>
<name>E4XKC3_OIKDI</name>
<dbReference type="SMART" id="SM00360">
    <property type="entry name" value="RRM"/>
    <property type="match status" value="5"/>
</dbReference>
<reference evidence="7" key="1">
    <citation type="journal article" date="2010" name="Science">
        <title>Plasticity of animal genome architecture unmasked by rapid evolution of a pelagic tunicate.</title>
        <authorList>
            <person name="Denoeud F."/>
            <person name="Henriet S."/>
            <person name="Mungpakdee S."/>
            <person name="Aury J.M."/>
            <person name="Da Silva C."/>
            <person name="Brinkmann H."/>
            <person name="Mikhaleva J."/>
            <person name="Olsen L.C."/>
            <person name="Jubin C."/>
            <person name="Canestro C."/>
            <person name="Bouquet J.M."/>
            <person name="Danks G."/>
            <person name="Poulain J."/>
            <person name="Campsteijn C."/>
            <person name="Adamski M."/>
            <person name="Cross I."/>
            <person name="Yadetie F."/>
            <person name="Muffato M."/>
            <person name="Louis A."/>
            <person name="Butcher S."/>
            <person name="Tsagkogeorga G."/>
            <person name="Konrad A."/>
            <person name="Singh S."/>
            <person name="Jensen M.F."/>
            <person name="Cong E.H."/>
            <person name="Eikeseth-Otteraa H."/>
            <person name="Noel B."/>
            <person name="Anthouard V."/>
            <person name="Porcel B.M."/>
            <person name="Kachouri-Lafond R."/>
            <person name="Nishino A."/>
            <person name="Ugolini M."/>
            <person name="Chourrout P."/>
            <person name="Nishida H."/>
            <person name="Aasland R."/>
            <person name="Huzurbazar S."/>
            <person name="Westhof E."/>
            <person name="Delsuc F."/>
            <person name="Lehrach H."/>
            <person name="Reinhardt R."/>
            <person name="Weissenbach J."/>
            <person name="Roy S.W."/>
            <person name="Artiguenave F."/>
            <person name="Postlethwait J.H."/>
            <person name="Manak J.R."/>
            <person name="Thompson E.M."/>
            <person name="Jaillon O."/>
            <person name="Du Pasquier L."/>
            <person name="Boudinot P."/>
            <person name="Liberles D.A."/>
            <person name="Volff J.N."/>
            <person name="Philippe H."/>
            <person name="Lenhard B."/>
            <person name="Roest Crollius H."/>
            <person name="Wincker P."/>
            <person name="Chourrout D."/>
        </authorList>
    </citation>
    <scope>NUCLEOTIDE SEQUENCE [LARGE SCALE GENOMIC DNA]</scope>
</reference>
<accession>E4XKC3</accession>
<evidence type="ECO:0000256" key="5">
    <source>
        <dbReference type="SAM" id="MobiDB-lite"/>
    </source>
</evidence>
<feature type="domain" description="RRM" evidence="6">
    <location>
        <begin position="148"/>
        <end position="225"/>
    </location>
</feature>
<dbReference type="FunCoup" id="E4XKC3">
    <property type="interactions" value="136"/>
</dbReference>
<dbReference type="Gene3D" id="3.30.70.330">
    <property type="match status" value="6"/>
</dbReference>
<dbReference type="CDD" id="cd12693">
    <property type="entry name" value="RRM2_PTBP1_like"/>
    <property type="match status" value="1"/>
</dbReference>
<dbReference type="Pfam" id="PF00076">
    <property type="entry name" value="RRM_1"/>
    <property type="match status" value="2"/>
</dbReference>
<evidence type="ECO:0000313" key="8">
    <source>
        <dbReference type="Proteomes" id="UP000001307"/>
    </source>
</evidence>
<feature type="compositionally biased region" description="Polar residues" evidence="5">
    <location>
        <begin position="1"/>
        <end position="33"/>
    </location>
</feature>
<dbReference type="InterPro" id="IPR021790">
    <property type="entry name" value="PTBP1-like_RRM2"/>
</dbReference>
<dbReference type="PANTHER" id="PTHR15592">
    <property type="entry name" value="MATRIN 3/NUCLEAR PROTEIN 220-RELATED"/>
    <property type="match status" value="1"/>
</dbReference>
<feature type="domain" description="RRM" evidence="6">
    <location>
        <begin position="589"/>
        <end position="663"/>
    </location>
</feature>
<keyword evidence="1" id="KW-0597">Phosphoprotein</keyword>
<dbReference type="Pfam" id="PF13893">
    <property type="entry name" value="RRM_5"/>
    <property type="match status" value="1"/>
</dbReference>
<gene>
    <name evidence="7" type="ORF">GSOID_T00013085001</name>
</gene>
<evidence type="ECO:0000256" key="4">
    <source>
        <dbReference type="PROSITE-ProRule" id="PRU00176"/>
    </source>
</evidence>
<dbReference type="Pfam" id="PF11835">
    <property type="entry name" value="RRM_8"/>
    <property type="match status" value="1"/>
</dbReference>
<dbReference type="InterPro" id="IPR000504">
    <property type="entry name" value="RRM_dom"/>
</dbReference>
<evidence type="ECO:0000259" key="6">
    <source>
        <dbReference type="PROSITE" id="PS50102"/>
    </source>
</evidence>
<dbReference type="CDD" id="cd12425">
    <property type="entry name" value="RRM4_PTBP1_like"/>
    <property type="match status" value="1"/>
</dbReference>
<sequence>MDSGYSALSESGSTQSHKNSQKKQAVSIQTQTGESGGYTLPVKPKQVLLYLEGRRSVELGVDSMTKRPGLREAVKRFVEQFYPVDGAAVETTNQCGMAAHVGYIPVPYAHLDTYNVQYTRERDCSADFVPCGARNEFKKMKTEDEGSRVLHVRGLPDDVTEHEIWKLVLPFKTLGLMVNFMHLKSKNQAFLEVDNIEMAREMAQYYLLNPPCIRQRTIHLQFSNHKQLSPPSSALQEKLLMDLRNFQEAEGGSNHVLRVVVENMTYPTTLEVLTHLFSQFGNVLKVITFTKNNQFQALIQMDCESNAQAMKTEDEGSRVLHVRGLPDDVTEHEIWKLVLPFKTLGLMVNFMHLKSKNQAFLEVDNIEMAREMAQYYLLNPPCIRQRTIHLQFSNHKQLSPPSSALQEKLLMDLRKFQEAEGGSNHVLRVVVENMTYPTTLEVLTHLFSQFGNVLKVITFTKNNQFQALIQMDCESNAQAAKLSLDGKNVYTNCCTLRIDYSKLQQLNVKFNNEKSRDYTRPELPQCDDYNSHQHHSQQMIQPYQSGLMGQAPQLAGIPTSMMSPIPSIQNHNVPSPYQHASAPPSSGPTVLLVANLDEQRITCDILFTLFGVYGNVLRVKILYNKKDNALLQMADNHQATTALTHLNSRVLHDKPIRVVFSKHQQVQLPKDNHEACVLTKDFTNNSLHRFKKPGSKNFQNIHPPSETLHLSNIPPEIEEDRIRELFVPFGNIKNFRFFHNDRKMALIEMGTEPQAVEALIELHNVKLSDSNHLRVSFSRSAIAAPKTQ</sequence>
<dbReference type="InterPro" id="IPR035979">
    <property type="entry name" value="RBD_domain_sf"/>
</dbReference>
<evidence type="ECO:0000313" key="7">
    <source>
        <dbReference type="EMBL" id="CBY24911.1"/>
    </source>
</evidence>
<dbReference type="CDD" id="cd12421">
    <property type="entry name" value="RRM1_PTBP1_hnRNPL_like"/>
    <property type="match status" value="2"/>
</dbReference>
<dbReference type="InterPro" id="IPR012677">
    <property type="entry name" value="Nucleotide-bd_a/b_plait_sf"/>
</dbReference>
<dbReference type="GO" id="GO:0005634">
    <property type="term" value="C:nucleus"/>
    <property type="evidence" value="ECO:0007669"/>
    <property type="project" value="InterPro"/>
</dbReference>
<dbReference type="CDD" id="cd12423">
    <property type="entry name" value="RRM3_PTBP1_like"/>
    <property type="match status" value="1"/>
</dbReference>
<dbReference type="FunFam" id="3.30.70.330:FF:000341">
    <property type="entry name" value="Hephaestus, isoform C"/>
    <property type="match status" value="1"/>
</dbReference>
<evidence type="ECO:0000256" key="2">
    <source>
        <dbReference type="ARBA" id="ARBA00022737"/>
    </source>
</evidence>
<dbReference type="InterPro" id="IPR006536">
    <property type="entry name" value="HnRNP-L/PTB"/>
</dbReference>
<dbReference type="InParanoid" id="E4XKC3"/>
<evidence type="ECO:0000256" key="1">
    <source>
        <dbReference type="ARBA" id="ARBA00022553"/>
    </source>
</evidence>
<dbReference type="GO" id="GO:0006397">
    <property type="term" value="P:mRNA processing"/>
    <property type="evidence" value="ECO:0007669"/>
    <property type="project" value="InterPro"/>
</dbReference>
<feature type="region of interest" description="Disordered" evidence="5">
    <location>
        <begin position="1"/>
        <end position="39"/>
    </location>
</feature>